<dbReference type="PANTHER" id="PTHR46651:SF1">
    <property type="entry name" value="SMALL MUTS RELATED FAMILY PROTEIN"/>
    <property type="match status" value="1"/>
</dbReference>
<reference evidence="4" key="1">
    <citation type="submission" date="2019-12" db="EMBL/GenBank/DDBJ databases">
        <authorList>
            <person name="Scholes J."/>
        </authorList>
    </citation>
    <scope>NUCLEOTIDE SEQUENCE</scope>
</reference>
<sequence length="530" mass="58823">MENNEKVVNLLGKEASIGNSETSYAKKETLNPNAREFVPLGVISSSKASPICPTSIEATPEKSTLDRSESSISKKSDEEAHQYWHHQLPDDLTPDFEATGLDNTSQEINGLSFSSLSLMDGKEHSALEQQGLSSHLFNGNNYVGKQRIGVSSCGERRALPLGFRGSFDKHWDKRIGNDGRLLAKDGYSYYGDSRVDFCSDVSNEQLMMENQDLSTIEFLASRFPGFSAERLMEVYFANGGDLNLTIEMLTQLEVEMYGGFNQTLNSKNLPATNLSGSNFPALCVTNVQNGLGKDCTPFSSPFPSSQSRGAINFASAVEKMASQDSSIWAYEKKGSSVTSVGSSRSLQLLGSSYNSGQGRGIYSKTVQNCANMYSEIWEEARDHARLRNAYFEKARQAYQIGNKSLAKDLIIKGQMHNMWMKAAHEKAQESIFRQRNMNMRAQVKERMIDLHGLHVNEALHVLRRELAVLRHVARSAEQGVLVYICLGTGQHTKDPCTLTTLPTAVQIYLLEEEGLDFSEPQQGLLQVLLF</sequence>
<dbReference type="InterPro" id="IPR041806">
    <property type="entry name" value="CID5/6/7_CUE"/>
</dbReference>
<protein>
    <submittedName>
        <fullName evidence="4">CTC-interacting domain 7</fullName>
    </submittedName>
</protein>
<dbReference type="InterPro" id="IPR003892">
    <property type="entry name" value="CUE"/>
</dbReference>
<dbReference type="SMART" id="SM01162">
    <property type="entry name" value="DUF1771"/>
    <property type="match status" value="1"/>
</dbReference>
<dbReference type="Pfam" id="PF08590">
    <property type="entry name" value="DUF1771"/>
    <property type="match status" value="1"/>
</dbReference>
<feature type="domain" description="CUE" evidence="3">
    <location>
        <begin position="211"/>
        <end position="254"/>
    </location>
</feature>
<dbReference type="Gene3D" id="3.30.1370.110">
    <property type="match status" value="1"/>
</dbReference>
<feature type="compositionally biased region" description="Basic and acidic residues" evidence="1">
    <location>
        <begin position="59"/>
        <end position="80"/>
    </location>
</feature>
<keyword evidence="5" id="KW-1185">Reference proteome</keyword>
<dbReference type="AlphaFoldDB" id="A0A9N7NLB9"/>
<evidence type="ECO:0000259" key="3">
    <source>
        <dbReference type="PROSITE" id="PS51140"/>
    </source>
</evidence>
<evidence type="ECO:0000313" key="4">
    <source>
        <dbReference type="EMBL" id="CAA0838015.1"/>
    </source>
</evidence>
<evidence type="ECO:0000313" key="5">
    <source>
        <dbReference type="Proteomes" id="UP001153555"/>
    </source>
</evidence>
<dbReference type="PROSITE" id="PS51140">
    <property type="entry name" value="CUE"/>
    <property type="match status" value="1"/>
</dbReference>
<organism evidence="4 5">
    <name type="scientific">Striga hermonthica</name>
    <name type="common">Purple witchweed</name>
    <name type="synonym">Buchnera hermonthica</name>
    <dbReference type="NCBI Taxonomy" id="68872"/>
    <lineage>
        <taxon>Eukaryota</taxon>
        <taxon>Viridiplantae</taxon>
        <taxon>Streptophyta</taxon>
        <taxon>Embryophyta</taxon>
        <taxon>Tracheophyta</taxon>
        <taxon>Spermatophyta</taxon>
        <taxon>Magnoliopsida</taxon>
        <taxon>eudicotyledons</taxon>
        <taxon>Gunneridae</taxon>
        <taxon>Pentapetalae</taxon>
        <taxon>asterids</taxon>
        <taxon>lamiids</taxon>
        <taxon>Lamiales</taxon>
        <taxon>Orobanchaceae</taxon>
        <taxon>Buchnereae</taxon>
        <taxon>Striga</taxon>
    </lineage>
</organism>
<evidence type="ECO:0000256" key="1">
    <source>
        <dbReference type="SAM" id="MobiDB-lite"/>
    </source>
</evidence>
<dbReference type="InterPro" id="IPR053242">
    <property type="entry name" value="PAM2-like_domain"/>
</dbReference>
<dbReference type="InterPro" id="IPR036063">
    <property type="entry name" value="Smr_dom_sf"/>
</dbReference>
<dbReference type="OrthoDB" id="1109745at2759"/>
<dbReference type="PROSITE" id="PS50828">
    <property type="entry name" value="SMR"/>
    <property type="match status" value="1"/>
</dbReference>
<dbReference type="EMBL" id="CACSLK010030875">
    <property type="protein sequence ID" value="CAA0838015.1"/>
    <property type="molecule type" value="Genomic_DNA"/>
</dbReference>
<dbReference type="Proteomes" id="UP001153555">
    <property type="component" value="Unassembled WGS sequence"/>
</dbReference>
<dbReference type="CDD" id="cd14371">
    <property type="entry name" value="CUE_CID7_like"/>
    <property type="match status" value="1"/>
</dbReference>
<evidence type="ECO:0000259" key="2">
    <source>
        <dbReference type="PROSITE" id="PS50828"/>
    </source>
</evidence>
<feature type="domain" description="Smr" evidence="2">
    <location>
        <begin position="448"/>
        <end position="530"/>
    </location>
</feature>
<accession>A0A9N7NLB9</accession>
<gene>
    <name evidence="4" type="ORF">SHERM_04630</name>
</gene>
<dbReference type="GO" id="GO:0043130">
    <property type="term" value="F:ubiquitin binding"/>
    <property type="evidence" value="ECO:0007669"/>
    <property type="project" value="InterPro"/>
</dbReference>
<name>A0A9N7NLB9_STRHE</name>
<dbReference type="PANTHER" id="PTHR46651">
    <property type="entry name" value="POLYADENYLATE-BINDING PROTEIN-INTERACTING PROTEIN 7"/>
    <property type="match status" value="1"/>
</dbReference>
<proteinExistence type="predicted"/>
<dbReference type="SUPFAM" id="SSF160443">
    <property type="entry name" value="SMR domain-like"/>
    <property type="match status" value="1"/>
</dbReference>
<feature type="region of interest" description="Disordered" evidence="1">
    <location>
        <begin position="49"/>
        <end position="80"/>
    </location>
</feature>
<dbReference type="SMART" id="SM00463">
    <property type="entry name" value="SMR"/>
    <property type="match status" value="1"/>
</dbReference>
<comment type="caution">
    <text evidence="4">The sequence shown here is derived from an EMBL/GenBank/DDBJ whole genome shotgun (WGS) entry which is preliminary data.</text>
</comment>
<dbReference type="InterPro" id="IPR002625">
    <property type="entry name" value="Smr_dom"/>
</dbReference>
<dbReference type="InterPro" id="IPR013899">
    <property type="entry name" value="DUF1771"/>
</dbReference>